<feature type="compositionally biased region" description="Gly residues" evidence="10">
    <location>
        <begin position="919"/>
        <end position="936"/>
    </location>
</feature>
<proteinExistence type="predicted"/>
<dbReference type="SUPFAM" id="SSF55856">
    <property type="entry name" value="Cytochrome b5-like heme/steroid binding domain"/>
    <property type="match status" value="2"/>
</dbReference>
<evidence type="ECO:0000313" key="15">
    <source>
        <dbReference type="Proteomes" id="UP000318582"/>
    </source>
</evidence>
<dbReference type="GO" id="GO:0006031">
    <property type="term" value="P:chitin biosynthetic process"/>
    <property type="evidence" value="ECO:0007669"/>
    <property type="project" value="TreeGrafter"/>
</dbReference>
<evidence type="ECO:0000256" key="7">
    <source>
        <dbReference type="ARBA" id="ARBA00022989"/>
    </source>
</evidence>
<dbReference type="Pfam" id="PF03142">
    <property type="entry name" value="Chitin_synth_2"/>
    <property type="match status" value="1"/>
</dbReference>
<evidence type="ECO:0000256" key="4">
    <source>
        <dbReference type="ARBA" id="ARBA00022676"/>
    </source>
</evidence>
<keyword evidence="7 11" id="KW-1133">Transmembrane helix</keyword>
<comment type="subcellular location">
    <subcellularLocation>
        <location evidence="1">Cell membrane</location>
        <topology evidence="1">Multi-pass membrane protein</topology>
    </subcellularLocation>
</comment>
<dbReference type="PROSITE" id="PS50255">
    <property type="entry name" value="CYTOCHROME_B5_2"/>
    <property type="match status" value="1"/>
</dbReference>
<dbReference type="Gene3D" id="3.10.120.10">
    <property type="entry name" value="Cytochrome b5-like heme/steroid binding domain"/>
    <property type="match status" value="2"/>
</dbReference>
<dbReference type="InterPro" id="IPR014876">
    <property type="entry name" value="DEK_C"/>
</dbReference>
<dbReference type="InterPro" id="IPR036400">
    <property type="entry name" value="Cyt_B5-like_heme/steroid_sf"/>
</dbReference>
<keyword evidence="9" id="KW-0325">Glycoprotein</keyword>
<dbReference type="Pfam" id="PF08766">
    <property type="entry name" value="DEK_C"/>
    <property type="match status" value="1"/>
</dbReference>
<evidence type="ECO:0000256" key="8">
    <source>
        <dbReference type="ARBA" id="ARBA00023136"/>
    </source>
</evidence>
<evidence type="ECO:0000256" key="5">
    <source>
        <dbReference type="ARBA" id="ARBA00022679"/>
    </source>
</evidence>
<dbReference type="SUPFAM" id="SSF109715">
    <property type="entry name" value="DEK C-terminal domain"/>
    <property type="match status" value="1"/>
</dbReference>
<dbReference type="InterPro" id="IPR001199">
    <property type="entry name" value="Cyt_B5-like_heme/steroid-bd"/>
</dbReference>
<keyword evidence="4" id="KW-0328">Glycosyltransferase</keyword>
<gene>
    <name evidence="14" type="ORF">PhCBS80983_g02365</name>
</gene>
<dbReference type="STRING" id="109895.A0A507E8X8"/>
<dbReference type="GO" id="GO:0030428">
    <property type="term" value="C:cell septum"/>
    <property type="evidence" value="ECO:0007669"/>
    <property type="project" value="TreeGrafter"/>
</dbReference>
<keyword evidence="15" id="KW-1185">Reference proteome</keyword>
<dbReference type="AlphaFoldDB" id="A0A507E8X8"/>
<organism evidence="14 15">
    <name type="scientific">Powellomyces hirtus</name>
    <dbReference type="NCBI Taxonomy" id="109895"/>
    <lineage>
        <taxon>Eukaryota</taxon>
        <taxon>Fungi</taxon>
        <taxon>Fungi incertae sedis</taxon>
        <taxon>Chytridiomycota</taxon>
        <taxon>Chytridiomycota incertae sedis</taxon>
        <taxon>Chytridiomycetes</taxon>
        <taxon>Spizellomycetales</taxon>
        <taxon>Powellomycetaceae</taxon>
        <taxon>Powellomyces</taxon>
    </lineage>
</organism>
<keyword evidence="6 11" id="KW-0812">Transmembrane</keyword>
<dbReference type="SUPFAM" id="SSF53448">
    <property type="entry name" value="Nucleotide-diphospho-sugar transferases"/>
    <property type="match status" value="1"/>
</dbReference>
<feature type="transmembrane region" description="Helical" evidence="11">
    <location>
        <begin position="772"/>
        <end position="792"/>
    </location>
</feature>
<feature type="transmembrane region" description="Helical" evidence="11">
    <location>
        <begin position="824"/>
        <end position="845"/>
    </location>
</feature>
<accession>A0A507E8X8</accession>
<dbReference type="PANTHER" id="PTHR22914">
    <property type="entry name" value="CHITIN SYNTHASE"/>
    <property type="match status" value="1"/>
</dbReference>
<evidence type="ECO:0000259" key="13">
    <source>
        <dbReference type="PROSITE" id="PS51998"/>
    </source>
</evidence>
<keyword evidence="5" id="KW-0808">Transferase</keyword>
<keyword evidence="8 11" id="KW-0472">Membrane</keyword>
<feature type="region of interest" description="Disordered" evidence="10">
    <location>
        <begin position="1033"/>
        <end position="1081"/>
    </location>
</feature>
<dbReference type="EMBL" id="QEAQ01000023">
    <property type="protein sequence ID" value="TPX59598.1"/>
    <property type="molecule type" value="Genomic_DNA"/>
</dbReference>
<dbReference type="GO" id="GO:0031505">
    <property type="term" value="P:fungal-type cell wall organization"/>
    <property type="evidence" value="ECO:0007669"/>
    <property type="project" value="TreeGrafter"/>
</dbReference>
<dbReference type="Pfam" id="PF00173">
    <property type="entry name" value="Cyt-b5"/>
    <property type="match status" value="1"/>
</dbReference>
<name>A0A507E8X8_9FUNG</name>
<dbReference type="InterPro" id="IPR004835">
    <property type="entry name" value="Chitin_synth"/>
</dbReference>
<sequence length="1174" mass="131665">MAEGNLTQTRARATSLVSKSNRVGIEMPPSAHQPISVIDEHDPKKNDDGPGDEETGGGGGGGGKRKKTNKITPTKQPGQKPKRKLTAARRGWVCFTWFTTWWIPSFCLSKIGRMKTKDIQMAWREKVALCAIIFFLCALMIFFVQFFSILLCPNANIFNESEVKNHNVLGSSNIFVTWNGYVYDINTYIDRHPDPKTTVLALAGSDASAWFPRVDPSTGALASTSCPDTTSYYIPPAGNVNATCLKTGYTYGYCHDTVNLDRSINVYKDTTNFPIYRVGSLAYDRNAIYDHATDKSSWVLINGRFYDITEIIKPTSWMVDAFDSTFVEYMRYYKGKDASIIAEKIRPMMSCMEAQFFVGVVDDRISAVACYASQYILLGCTGIMVFILVIKFLAALQLGSKRQPEHHDRFVIMQVPCYTEGEESLRKTFDSLSLLDYDDTRKLLFIVADGLVKGAGNDLSTPELVFKILGIDPNQTPAEPMEYVAIAEGSKGHNRAQVYSGLYRIHARAVPYIVVVKCGKEGETGKLGNRGKRDSQMILMKFLNKVHYQAPMTPLDLEMYHHIKNIIGVHPYLYEYVLMVDADTEVVSDSLNRLISCCIHDGKIMGICGETKIANEKQSWVTMMQVYEYYISHHMAKAFESLFGTVTCLPGCFTMYRIRTPEKKIPLLASSDIIAEYQENIVDTLHKKNLLSLGEDRFLTTLMLKYFPEYRTKFSADAKCLTIVPDSMSILLSQRRRWINSTIHNLFELLFLPQLCGCMIFSMRFIVFLDLFATLIMPATTGYLAYLIYLSIQARVAPVISLIMMGAAYGLQAIIFIIKREYQHIGWMIINILAMPVFSFWLPLYSFWHFDDFSWGNTRKIAGAEGKDSHGGDTETFDPSIVPVMKWDDYEAMMIQREQQQEGQMYPAGDAHMDNTSEYGGGGRGGSEYSYGGNGSGNASNMQPGGNRPRSLYGTDSEAGMKRRASVRSAYSSVSYQQNQHNPQQDRDRRHDNRQSFVPLSALQAGGVMAYGQHQQQNSFAYPASGYAPSGYSGSLYAQSNPGSDPGGHNDHPQPQQQQQQHFPQHHIGSTSQHPSSSNLRQSQFFGSTQALDRLAGPTPSSVLHMNAADAWTGGAPTDEDLVQRIRFIISKSDLRSLTKRKVRDELSTFFGVDLTDRKTFISDRVEAIVVGRE</sequence>
<feature type="compositionally biased region" description="Basic and acidic residues" evidence="10">
    <location>
        <begin position="38"/>
        <end position="48"/>
    </location>
</feature>
<evidence type="ECO:0000256" key="3">
    <source>
        <dbReference type="ARBA" id="ARBA00022475"/>
    </source>
</evidence>
<evidence type="ECO:0000256" key="6">
    <source>
        <dbReference type="ARBA" id="ARBA00022692"/>
    </source>
</evidence>
<dbReference type="GO" id="GO:0004100">
    <property type="term" value="F:chitin synthase activity"/>
    <property type="evidence" value="ECO:0007669"/>
    <property type="project" value="UniProtKB-EC"/>
</dbReference>
<dbReference type="PROSITE" id="PS51998">
    <property type="entry name" value="DEK_C"/>
    <property type="match status" value="1"/>
</dbReference>
<dbReference type="EC" id="2.4.1.16" evidence="2"/>
<dbReference type="InterPro" id="IPR029044">
    <property type="entry name" value="Nucleotide-diphossugar_trans"/>
</dbReference>
<feature type="compositionally biased region" description="Polar residues" evidence="10">
    <location>
        <begin position="1068"/>
        <end position="1081"/>
    </location>
</feature>
<evidence type="ECO:0000256" key="2">
    <source>
        <dbReference type="ARBA" id="ARBA00012543"/>
    </source>
</evidence>
<keyword evidence="3" id="KW-1003">Cell membrane</keyword>
<feature type="compositionally biased region" description="Low complexity" evidence="10">
    <location>
        <begin position="1053"/>
        <end position="1067"/>
    </location>
</feature>
<comment type="caution">
    <text evidence="14">The sequence shown here is derived from an EMBL/GenBank/DDBJ whole genome shotgun (WGS) entry which is preliminary data.</text>
</comment>
<dbReference type="PANTHER" id="PTHR22914:SF13">
    <property type="entry name" value="CHITIN SYNTHASE"/>
    <property type="match status" value="1"/>
</dbReference>
<evidence type="ECO:0000256" key="1">
    <source>
        <dbReference type="ARBA" id="ARBA00004651"/>
    </source>
</evidence>
<feature type="transmembrane region" description="Helical" evidence="11">
    <location>
        <begin position="799"/>
        <end position="818"/>
    </location>
</feature>
<dbReference type="SMART" id="SM01117">
    <property type="entry name" value="Cyt-b5"/>
    <property type="match status" value="2"/>
</dbReference>
<protein>
    <recommendedName>
        <fullName evidence="2">chitin synthase</fullName>
        <ecNumber evidence="2">2.4.1.16</ecNumber>
    </recommendedName>
</protein>
<evidence type="ECO:0000259" key="12">
    <source>
        <dbReference type="PROSITE" id="PS50255"/>
    </source>
</evidence>
<feature type="region of interest" description="Disordered" evidence="10">
    <location>
        <begin position="1"/>
        <end position="84"/>
    </location>
</feature>
<feature type="transmembrane region" description="Helical" evidence="11">
    <location>
        <begin position="129"/>
        <end position="151"/>
    </location>
</feature>
<reference evidence="14 15" key="1">
    <citation type="journal article" date="2019" name="Sci. Rep.">
        <title>Comparative genomics of chytrid fungi reveal insights into the obligate biotrophic and pathogenic lifestyle of Synchytrium endobioticum.</title>
        <authorList>
            <person name="van de Vossenberg B.T.L.H."/>
            <person name="Warris S."/>
            <person name="Nguyen H.D.T."/>
            <person name="van Gent-Pelzer M.P.E."/>
            <person name="Joly D.L."/>
            <person name="van de Geest H.C."/>
            <person name="Bonants P.J.M."/>
            <person name="Smith D.S."/>
            <person name="Levesque C.A."/>
            <person name="van der Lee T.A.J."/>
        </authorList>
    </citation>
    <scope>NUCLEOTIDE SEQUENCE [LARGE SCALE GENOMIC DNA]</scope>
    <source>
        <strain evidence="14 15">CBS 809.83</strain>
    </source>
</reference>
<evidence type="ECO:0000256" key="9">
    <source>
        <dbReference type="ARBA" id="ARBA00023180"/>
    </source>
</evidence>
<feature type="region of interest" description="Disordered" evidence="10">
    <location>
        <begin position="901"/>
        <end position="992"/>
    </location>
</feature>
<evidence type="ECO:0000256" key="11">
    <source>
        <dbReference type="SAM" id="Phobius"/>
    </source>
</evidence>
<feature type="compositionally biased region" description="Polar residues" evidence="10">
    <location>
        <begin position="1"/>
        <end position="21"/>
    </location>
</feature>
<feature type="domain" description="Cytochrome b5 heme-binding" evidence="12">
    <location>
        <begin position="155"/>
        <end position="234"/>
    </location>
</feature>
<dbReference type="Gene3D" id="1.10.10.60">
    <property type="entry name" value="Homeodomain-like"/>
    <property type="match status" value="1"/>
</dbReference>
<dbReference type="Proteomes" id="UP000318582">
    <property type="component" value="Unassembled WGS sequence"/>
</dbReference>
<dbReference type="GO" id="GO:0005886">
    <property type="term" value="C:plasma membrane"/>
    <property type="evidence" value="ECO:0007669"/>
    <property type="project" value="UniProtKB-SubCell"/>
</dbReference>
<evidence type="ECO:0000313" key="14">
    <source>
        <dbReference type="EMBL" id="TPX59598.1"/>
    </source>
</evidence>
<evidence type="ECO:0000256" key="10">
    <source>
        <dbReference type="SAM" id="MobiDB-lite"/>
    </source>
</evidence>
<feature type="compositionally biased region" description="Low complexity" evidence="10">
    <location>
        <begin position="967"/>
        <end position="983"/>
    </location>
</feature>
<feature type="domain" description="DEK-C" evidence="13">
    <location>
        <begin position="1116"/>
        <end position="1171"/>
    </location>
</feature>